<evidence type="ECO:0000313" key="3">
    <source>
        <dbReference type="Proteomes" id="UP001515480"/>
    </source>
</evidence>
<accession>A0AB34JTY0</accession>
<proteinExistence type="inferred from homology"/>
<name>A0AB34JTY0_PRYPA</name>
<gene>
    <name evidence="2" type="ORF">AB1Y20_020176</name>
</gene>
<dbReference type="EMBL" id="JBGBPQ010000004">
    <property type="protein sequence ID" value="KAL1525315.1"/>
    <property type="molecule type" value="Genomic_DNA"/>
</dbReference>
<keyword evidence="3" id="KW-1185">Reference proteome</keyword>
<dbReference type="Pfam" id="PF03662">
    <property type="entry name" value="Glyco_hydro_79n"/>
    <property type="match status" value="1"/>
</dbReference>
<dbReference type="Proteomes" id="UP001515480">
    <property type="component" value="Unassembled WGS sequence"/>
</dbReference>
<comment type="caution">
    <text evidence="2">The sequence shown here is derived from an EMBL/GenBank/DDBJ whole genome shotgun (WGS) entry which is preliminary data.</text>
</comment>
<protein>
    <submittedName>
        <fullName evidence="2">Uncharacterized protein</fullName>
    </submittedName>
</protein>
<evidence type="ECO:0000256" key="1">
    <source>
        <dbReference type="ARBA" id="ARBA00009800"/>
    </source>
</evidence>
<organism evidence="2 3">
    <name type="scientific">Prymnesium parvum</name>
    <name type="common">Toxic golden alga</name>
    <dbReference type="NCBI Taxonomy" id="97485"/>
    <lineage>
        <taxon>Eukaryota</taxon>
        <taxon>Haptista</taxon>
        <taxon>Haptophyta</taxon>
        <taxon>Prymnesiophyceae</taxon>
        <taxon>Prymnesiales</taxon>
        <taxon>Prymnesiaceae</taxon>
        <taxon>Prymnesium</taxon>
    </lineage>
</organism>
<dbReference type="InterPro" id="IPR005199">
    <property type="entry name" value="Glyco_hydro_79"/>
</dbReference>
<dbReference type="SUPFAM" id="SSF51445">
    <property type="entry name" value="(Trans)glycosidases"/>
    <property type="match status" value="1"/>
</dbReference>
<dbReference type="GO" id="GO:0004566">
    <property type="term" value="F:beta-glucuronidase activity"/>
    <property type="evidence" value="ECO:0007669"/>
    <property type="project" value="TreeGrafter"/>
</dbReference>
<reference evidence="2 3" key="1">
    <citation type="journal article" date="2024" name="Science">
        <title>Giant polyketide synthase enzymes in the biosynthesis of giant marine polyether toxins.</title>
        <authorList>
            <person name="Fallon T.R."/>
            <person name="Shende V.V."/>
            <person name="Wierzbicki I.H."/>
            <person name="Pendleton A.L."/>
            <person name="Watervoot N.F."/>
            <person name="Auber R.P."/>
            <person name="Gonzalez D.J."/>
            <person name="Wisecaver J.H."/>
            <person name="Moore B.S."/>
        </authorList>
    </citation>
    <scope>NUCLEOTIDE SEQUENCE [LARGE SCALE GENOMIC DNA]</scope>
    <source>
        <strain evidence="2 3">12B1</strain>
    </source>
</reference>
<dbReference type="PANTHER" id="PTHR14363:SF17">
    <property type="entry name" value="HEPARANASE-LIKE PROTEIN 3"/>
    <property type="match status" value="1"/>
</dbReference>
<dbReference type="GO" id="GO:0016020">
    <property type="term" value="C:membrane"/>
    <property type="evidence" value="ECO:0007669"/>
    <property type="project" value="InterPro"/>
</dbReference>
<sequence>MLPLALLQCAMPRTSTPPPAFRTDATMQLAGQTAHVSAEYLSFTLDASSWRSLDLNGSYSSALDVLAAALRPARLRVGGTQADYDVYSGFGPGSTSCAQLRPPMSSYRCREVNPAQLRSLLNFTQRNGLSLIFGLNDLFGRPTKTSPEKDLCSESACPARNLTNAAALVRWAAAEPLATQALYALELGNELNSCLRGSAGARAQAADLNALKTLVDAAWREGAPRVLGPDTHSSLEFEPSALEWFTTYAAEASAAAGLTYHEYSLGDGPKLDPQRLDESFLSPSQLDRAGQGAKNLRAALKTLPDAPPLWVGESAAANNGGQSGITDTFVDVFWYLDQLGSLAALNVSVFLRQTLLSRGGYPLIELSHTEGEPSRPTVTPLPDYWVALLHKRLMGERVLNTTSSARNVRLYAHCGKPGGVSVAFLNIADLEVTLTLPIVLARSPRVDFILTAGKPIEGAVDQLQSKEVLLNGELSLAHPL</sequence>
<dbReference type="InterPro" id="IPR017853">
    <property type="entry name" value="GH"/>
</dbReference>
<evidence type="ECO:0000313" key="2">
    <source>
        <dbReference type="EMBL" id="KAL1525315.1"/>
    </source>
</evidence>
<dbReference type="Gene3D" id="3.20.20.80">
    <property type="entry name" value="Glycosidases"/>
    <property type="match status" value="1"/>
</dbReference>
<comment type="similarity">
    <text evidence="1">Belongs to the glycosyl hydrolase 79 family.</text>
</comment>
<dbReference type="PANTHER" id="PTHR14363">
    <property type="entry name" value="HEPARANASE-RELATED"/>
    <property type="match status" value="1"/>
</dbReference>
<dbReference type="AlphaFoldDB" id="A0AB34JTY0"/>